<dbReference type="CDD" id="cd00192">
    <property type="entry name" value="PTKc"/>
    <property type="match status" value="1"/>
</dbReference>
<dbReference type="Gene3D" id="2.60.40.10">
    <property type="entry name" value="Immunoglobulins"/>
    <property type="match status" value="1"/>
</dbReference>
<feature type="domain" description="Protein kinase" evidence="12">
    <location>
        <begin position="640"/>
        <end position="954"/>
    </location>
</feature>
<keyword evidence="2 10" id="KW-0812">Transmembrane</keyword>
<evidence type="ECO:0000259" key="13">
    <source>
        <dbReference type="PROSITE" id="PS50835"/>
    </source>
</evidence>
<evidence type="ECO:0000256" key="3">
    <source>
        <dbReference type="ARBA" id="ARBA00022989"/>
    </source>
</evidence>
<evidence type="ECO:0000256" key="2">
    <source>
        <dbReference type="ARBA" id="ARBA00022692"/>
    </source>
</evidence>
<evidence type="ECO:0000256" key="8">
    <source>
        <dbReference type="ARBA" id="ARBA00051243"/>
    </source>
</evidence>
<protein>
    <recommendedName>
        <fullName evidence="16">Vascular endothelial growth factor receptor 1</fullName>
    </recommendedName>
</protein>
<dbReference type="Pfam" id="PF07714">
    <property type="entry name" value="PK_Tyr_Ser-Thr"/>
    <property type="match status" value="1"/>
</dbReference>
<feature type="chain" id="PRO_5046690079" description="Vascular endothelial growth factor receptor 1" evidence="11">
    <location>
        <begin position="21"/>
        <end position="1031"/>
    </location>
</feature>
<proteinExistence type="predicted"/>
<keyword evidence="11" id="KW-0732">Signal</keyword>
<dbReference type="InterPro" id="IPR008266">
    <property type="entry name" value="Tyr_kinase_AS"/>
</dbReference>
<dbReference type="InterPro" id="IPR017441">
    <property type="entry name" value="Protein_kinase_ATP_BS"/>
</dbReference>
<dbReference type="SUPFAM" id="SSF56112">
    <property type="entry name" value="Protein kinase-like (PK-like)"/>
    <property type="match status" value="1"/>
</dbReference>
<dbReference type="InterPro" id="IPR013783">
    <property type="entry name" value="Ig-like_fold"/>
</dbReference>
<comment type="subcellular location">
    <subcellularLocation>
        <location evidence="1">Membrane</location>
        <topology evidence="1">Single-pass membrane protein</topology>
    </subcellularLocation>
</comment>
<name>A0ABP1R5V4_9HEXA</name>
<dbReference type="InterPro" id="IPR036179">
    <property type="entry name" value="Ig-like_dom_sf"/>
</dbReference>
<feature type="transmembrane region" description="Helical" evidence="10">
    <location>
        <begin position="556"/>
        <end position="579"/>
    </location>
</feature>
<accession>A0ABP1R5V4</accession>
<keyword evidence="9" id="KW-0067">ATP-binding</keyword>
<evidence type="ECO:0000256" key="10">
    <source>
        <dbReference type="SAM" id="Phobius"/>
    </source>
</evidence>
<evidence type="ECO:0000256" key="9">
    <source>
        <dbReference type="PROSITE-ProRule" id="PRU10141"/>
    </source>
</evidence>
<feature type="signal peptide" evidence="11">
    <location>
        <begin position="1"/>
        <end position="20"/>
    </location>
</feature>
<dbReference type="InterPro" id="IPR050122">
    <property type="entry name" value="RTK"/>
</dbReference>
<keyword evidence="7" id="KW-0325">Glycoprotein</keyword>
<reference evidence="14 15" key="1">
    <citation type="submission" date="2024-08" db="EMBL/GenBank/DDBJ databases">
        <authorList>
            <person name="Cucini C."/>
            <person name="Frati F."/>
        </authorList>
    </citation>
    <scope>NUCLEOTIDE SEQUENCE [LARGE SCALE GENOMIC DNA]</scope>
</reference>
<keyword evidence="4 10" id="KW-0472">Membrane</keyword>
<sequence length="1031" mass="116996">MLRFTELLVFTSCFPSFLYCLSGIEDGNSSEKCEYPVVHSAFFENPGFIESHLNFVNSNKNSSSLMEFPYQFIVMNCTAPYPIEWVTNIPQHYYYSYILDDEVRTVSDKILDSKSQQKFTVRLHIGNETLANQPFTSAVCQEISNNYYQLEIESCGETVVSIQRSDKNGKAFIQVKFETVSKGTNDSLRSDGESLMMQQEQRVSQSETNSQKSQTQGQVEDVLICTNESSTYLQTWASNYFQPQCSLKENSSSVQIQFNVSELTLPRGALRCNSKNNDSAETMIPYFVSLPQLCPQEDSTLPHLYLQGINPIKEEEFLSICITNVNNTDDIYVGDTLNVTCTSSLYYFSLGMRIYGISKSNNTQQEENTFISETSVEYANGPKGYRKLSTNFRINSDALHGLECQAPVRKSTRWVSKKMRFKTKSPIHLSFVGGSDSVPILSSSSENDDKKYKFLLCNATGDPLPTLSWSRLYNGIMPSNENNTFYLSLDTPTQSWIASKLYLPNENNNSRHSHNLSEYYGRYICTARNKFESLEKIFIFENSLLNSSSSLNIPNLVGMGTVITIAICAVIIIGVLMTLKIQQQSRKLRLFTKAEIDDFLFGKPELLLDDSDSYENVNCYATYLPYNRSQFEIQRENLEFDIKDVLGSGAYGTVYKGILKGDFEGQTSPVAIKTVDPSSDKMYFTALLSEVKMMCYVGKHENIVNFIGACTQFLELREIYVAMEYCENGDLLSYLDKNRTQFEAGYKKAMLAFFGLETAPAPAKAPTSSATSTNKKPLPNGYCRFNYGNPSRRQLVAWGLQIANGMVFLSSKKVIHGDLAARNILLTSDLKPKIGDFGLSTQLYNYANYVRKGDDLVPWRWLAIECLQYMKFSIKSDVWAFGVVLYEIFSIGQIPYPASSYSDEFVFSLIQGERLKRPIYATNKVYELMLSCWKYNPDDRPTFLSLQNTLNSWMGEPIENLIFVDNSYANLKKKEIPFEIDGTLKQKRVDEAPTKVSNKVMSDVTSAQVIYKPAQSNENQEFRGYVDWNAM</sequence>
<evidence type="ECO:0000256" key="6">
    <source>
        <dbReference type="ARBA" id="ARBA00023170"/>
    </source>
</evidence>
<evidence type="ECO:0000256" key="1">
    <source>
        <dbReference type="ARBA" id="ARBA00004167"/>
    </source>
</evidence>
<comment type="caution">
    <text evidence="14">The sequence shown here is derived from an EMBL/GenBank/DDBJ whole genome shotgun (WGS) entry which is preliminary data.</text>
</comment>
<keyword evidence="5" id="KW-1015">Disulfide bond</keyword>
<dbReference type="Gene3D" id="1.10.510.10">
    <property type="entry name" value="Transferase(Phosphotransferase) domain 1"/>
    <property type="match status" value="1"/>
</dbReference>
<keyword evidence="15" id="KW-1185">Reference proteome</keyword>
<dbReference type="EMBL" id="CAXLJM020000053">
    <property type="protein sequence ID" value="CAL8116983.1"/>
    <property type="molecule type" value="Genomic_DNA"/>
</dbReference>
<dbReference type="SUPFAM" id="SSF48726">
    <property type="entry name" value="Immunoglobulin"/>
    <property type="match status" value="1"/>
</dbReference>
<keyword evidence="6" id="KW-0675">Receptor</keyword>
<dbReference type="InterPro" id="IPR000719">
    <property type="entry name" value="Prot_kinase_dom"/>
</dbReference>
<dbReference type="PANTHER" id="PTHR24416">
    <property type="entry name" value="TYROSINE-PROTEIN KINASE RECEPTOR"/>
    <property type="match status" value="1"/>
</dbReference>
<dbReference type="InterPro" id="IPR007110">
    <property type="entry name" value="Ig-like_dom"/>
</dbReference>
<keyword evidence="3 10" id="KW-1133">Transmembrane helix</keyword>
<dbReference type="Proteomes" id="UP001642540">
    <property type="component" value="Unassembled WGS sequence"/>
</dbReference>
<organism evidence="14 15">
    <name type="scientific">Orchesella dallaii</name>
    <dbReference type="NCBI Taxonomy" id="48710"/>
    <lineage>
        <taxon>Eukaryota</taxon>
        <taxon>Metazoa</taxon>
        <taxon>Ecdysozoa</taxon>
        <taxon>Arthropoda</taxon>
        <taxon>Hexapoda</taxon>
        <taxon>Collembola</taxon>
        <taxon>Entomobryomorpha</taxon>
        <taxon>Entomobryoidea</taxon>
        <taxon>Orchesellidae</taxon>
        <taxon>Orchesellinae</taxon>
        <taxon>Orchesella</taxon>
    </lineage>
</organism>
<evidence type="ECO:0000313" key="14">
    <source>
        <dbReference type="EMBL" id="CAL8116983.1"/>
    </source>
</evidence>
<gene>
    <name evidence="14" type="ORF">ODALV1_LOCUS17478</name>
</gene>
<dbReference type="PROSITE" id="PS00107">
    <property type="entry name" value="PROTEIN_KINASE_ATP"/>
    <property type="match status" value="1"/>
</dbReference>
<feature type="binding site" evidence="9">
    <location>
        <position position="673"/>
    </location>
    <ligand>
        <name>ATP</name>
        <dbReference type="ChEBI" id="CHEBI:30616"/>
    </ligand>
</feature>
<evidence type="ECO:0000313" key="15">
    <source>
        <dbReference type="Proteomes" id="UP001642540"/>
    </source>
</evidence>
<dbReference type="PROSITE" id="PS00109">
    <property type="entry name" value="PROTEIN_KINASE_TYR"/>
    <property type="match status" value="1"/>
</dbReference>
<dbReference type="InterPro" id="IPR001245">
    <property type="entry name" value="Ser-Thr/Tyr_kinase_cat_dom"/>
</dbReference>
<evidence type="ECO:0000256" key="5">
    <source>
        <dbReference type="ARBA" id="ARBA00023157"/>
    </source>
</evidence>
<comment type="catalytic activity">
    <reaction evidence="8">
        <text>L-tyrosyl-[protein] + ATP = O-phospho-L-tyrosyl-[protein] + ADP + H(+)</text>
        <dbReference type="Rhea" id="RHEA:10596"/>
        <dbReference type="Rhea" id="RHEA-COMP:10136"/>
        <dbReference type="Rhea" id="RHEA-COMP:20101"/>
        <dbReference type="ChEBI" id="CHEBI:15378"/>
        <dbReference type="ChEBI" id="CHEBI:30616"/>
        <dbReference type="ChEBI" id="CHEBI:46858"/>
        <dbReference type="ChEBI" id="CHEBI:61978"/>
        <dbReference type="ChEBI" id="CHEBI:456216"/>
        <dbReference type="EC" id="2.7.10.1"/>
    </reaction>
</comment>
<evidence type="ECO:0000256" key="4">
    <source>
        <dbReference type="ARBA" id="ARBA00023136"/>
    </source>
</evidence>
<evidence type="ECO:0000259" key="12">
    <source>
        <dbReference type="PROSITE" id="PS50011"/>
    </source>
</evidence>
<feature type="domain" description="Ig-like" evidence="13">
    <location>
        <begin position="439"/>
        <end position="552"/>
    </location>
</feature>
<dbReference type="PROSITE" id="PS50835">
    <property type="entry name" value="IG_LIKE"/>
    <property type="match status" value="1"/>
</dbReference>
<dbReference type="PROSITE" id="PS50011">
    <property type="entry name" value="PROTEIN_KINASE_DOM"/>
    <property type="match status" value="1"/>
</dbReference>
<dbReference type="InterPro" id="IPR011009">
    <property type="entry name" value="Kinase-like_dom_sf"/>
</dbReference>
<evidence type="ECO:0000256" key="11">
    <source>
        <dbReference type="SAM" id="SignalP"/>
    </source>
</evidence>
<evidence type="ECO:0008006" key="16">
    <source>
        <dbReference type="Google" id="ProtNLM"/>
    </source>
</evidence>
<dbReference type="PANTHER" id="PTHR24416:SF600">
    <property type="entry name" value="PDGF- AND VEGF-RECEPTOR RELATED, ISOFORM J"/>
    <property type="match status" value="1"/>
</dbReference>
<keyword evidence="9" id="KW-0547">Nucleotide-binding</keyword>
<dbReference type="Gene3D" id="3.30.200.20">
    <property type="entry name" value="Phosphorylase Kinase, domain 1"/>
    <property type="match status" value="1"/>
</dbReference>
<evidence type="ECO:0000256" key="7">
    <source>
        <dbReference type="ARBA" id="ARBA00023180"/>
    </source>
</evidence>